<organism evidence="1 2">
    <name type="scientific">Trichococcus collinsii</name>
    <dbReference type="NCBI Taxonomy" id="157076"/>
    <lineage>
        <taxon>Bacteria</taxon>
        <taxon>Bacillati</taxon>
        <taxon>Bacillota</taxon>
        <taxon>Bacilli</taxon>
        <taxon>Lactobacillales</taxon>
        <taxon>Carnobacteriaceae</taxon>
        <taxon>Trichococcus</taxon>
    </lineage>
</organism>
<dbReference type="RefSeq" id="WP_176974246.1">
    <property type="nucleotide sequence ID" value="NZ_FJNA01000002.1"/>
</dbReference>
<gene>
    <name evidence="1" type="ORF">SAMN04488525_104226</name>
</gene>
<proteinExistence type="predicted"/>
<name>A0AB38A1V9_9LACT</name>
<comment type="caution">
    <text evidence="1">The sequence shown here is derived from an EMBL/GenBank/DDBJ whole genome shotgun (WGS) entry which is preliminary data.</text>
</comment>
<reference evidence="1 2" key="1">
    <citation type="submission" date="2016-10" db="EMBL/GenBank/DDBJ databases">
        <authorList>
            <person name="Varghese N."/>
            <person name="Submissions S."/>
        </authorList>
    </citation>
    <scope>NUCLEOTIDE SEQUENCE [LARGE SCALE GENOMIC DNA]</scope>
    <source>
        <strain evidence="1 2">DSM 14526</strain>
    </source>
</reference>
<dbReference type="EMBL" id="FNQH01000004">
    <property type="protein sequence ID" value="SEA69712.1"/>
    <property type="molecule type" value="Genomic_DNA"/>
</dbReference>
<protein>
    <submittedName>
        <fullName evidence="1">Uncharacterized protein</fullName>
    </submittedName>
</protein>
<sequence length="55" mass="6561">MDKVIEEKLKKIEEEILLKRKNPLFDIRKNGNVSFSLNGENNWVRKIDIQEYGNL</sequence>
<dbReference type="Proteomes" id="UP000199042">
    <property type="component" value="Unassembled WGS sequence"/>
</dbReference>
<keyword evidence="2" id="KW-1185">Reference proteome</keyword>
<evidence type="ECO:0000313" key="2">
    <source>
        <dbReference type="Proteomes" id="UP000199042"/>
    </source>
</evidence>
<accession>A0AB38A1V9</accession>
<evidence type="ECO:0000313" key="1">
    <source>
        <dbReference type="EMBL" id="SEA69712.1"/>
    </source>
</evidence>
<dbReference type="AlphaFoldDB" id="A0AB38A1V9"/>